<sequence>MVKKTIEIHSKQETEAFGLKLGSLLNEGMCITLSGDLGAGKTTLTKSIGKAIGVNKTINSPTFTILKIYHGKFPLYHIDAYRLEGIEQDLGFEEFIEGDGVCVIEWPDYMANQLPDQRLEITIHNGSDENREFICTALGSKYEEIVEKLI</sequence>
<evidence type="ECO:0000256" key="2">
    <source>
        <dbReference type="ARBA" id="ARBA00007599"/>
    </source>
</evidence>
<evidence type="ECO:0000256" key="8">
    <source>
        <dbReference type="ARBA" id="ARBA00022840"/>
    </source>
</evidence>
<evidence type="ECO:0000256" key="3">
    <source>
        <dbReference type="ARBA" id="ARBA00019010"/>
    </source>
</evidence>
<organism evidence="11 12">
    <name type="scientific">Dielma fastidiosa</name>
    <dbReference type="NCBI Taxonomy" id="1034346"/>
    <lineage>
        <taxon>Bacteria</taxon>
        <taxon>Bacillati</taxon>
        <taxon>Bacillota</taxon>
        <taxon>Erysipelotrichia</taxon>
        <taxon>Erysipelotrichales</taxon>
        <taxon>Erysipelotrichaceae</taxon>
        <taxon>Dielma</taxon>
    </lineage>
</organism>
<dbReference type="PANTHER" id="PTHR33540:SF2">
    <property type="entry name" value="TRNA THREONYLCARBAMOYLADENOSINE BIOSYNTHESIS PROTEIN TSAE"/>
    <property type="match status" value="1"/>
</dbReference>
<dbReference type="AlphaFoldDB" id="A0A318KLH3"/>
<evidence type="ECO:0000313" key="11">
    <source>
        <dbReference type="EMBL" id="PXX76234.1"/>
    </source>
</evidence>
<evidence type="ECO:0000256" key="6">
    <source>
        <dbReference type="ARBA" id="ARBA00022723"/>
    </source>
</evidence>
<comment type="subcellular location">
    <subcellularLocation>
        <location evidence="1">Cytoplasm</location>
    </subcellularLocation>
</comment>
<keyword evidence="9" id="KW-0460">Magnesium</keyword>
<dbReference type="SUPFAM" id="SSF52540">
    <property type="entry name" value="P-loop containing nucleoside triphosphate hydrolases"/>
    <property type="match status" value="1"/>
</dbReference>
<dbReference type="GO" id="GO:0002949">
    <property type="term" value="P:tRNA threonylcarbamoyladenosine modification"/>
    <property type="evidence" value="ECO:0007669"/>
    <property type="project" value="InterPro"/>
</dbReference>
<dbReference type="GO" id="GO:0005524">
    <property type="term" value="F:ATP binding"/>
    <property type="evidence" value="ECO:0007669"/>
    <property type="project" value="UniProtKB-KW"/>
</dbReference>
<dbReference type="PANTHER" id="PTHR33540">
    <property type="entry name" value="TRNA THREONYLCARBAMOYLADENOSINE BIOSYNTHESIS PROTEIN TSAE"/>
    <property type="match status" value="1"/>
</dbReference>
<dbReference type="Pfam" id="PF02367">
    <property type="entry name" value="TsaE"/>
    <property type="match status" value="1"/>
</dbReference>
<keyword evidence="6" id="KW-0479">Metal-binding</keyword>
<keyword evidence="4" id="KW-0963">Cytoplasm</keyword>
<evidence type="ECO:0000256" key="7">
    <source>
        <dbReference type="ARBA" id="ARBA00022741"/>
    </source>
</evidence>
<dbReference type="InterPro" id="IPR027417">
    <property type="entry name" value="P-loop_NTPase"/>
</dbReference>
<keyword evidence="5" id="KW-0819">tRNA processing</keyword>
<keyword evidence="7" id="KW-0547">Nucleotide-binding</keyword>
<dbReference type="EMBL" id="QJKH01000014">
    <property type="protein sequence ID" value="PXX76234.1"/>
    <property type="molecule type" value="Genomic_DNA"/>
</dbReference>
<evidence type="ECO:0000256" key="5">
    <source>
        <dbReference type="ARBA" id="ARBA00022694"/>
    </source>
</evidence>
<reference evidence="11 12" key="1">
    <citation type="submission" date="2018-05" db="EMBL/GenBank/DDBJ databases">
        <title>Genomic Encyclopedia of Type Strains, Phase IV (KMG-IV): sequencing the most valuable type-strain genomes for metagenomic binning, comparative biology and taxonomic classification.</title>
        <authorList>
            <person name="Goeker M."/>
        </authorList>
    </citation>
    <scope>NUCLEOTIDE SEQUENCE [LARGE SCALE GENOMIC DNA]</scope>
    <source>
        <strain evidence="11 12">JC118</strain>
    </source>
</reference>
<evidence type="ECO:0000313" key="12">
    <source>
        <dbReference type="Proteomes" id="UP000247612"/>
    </source>
</evidence>
<name>A0A318KLH3_9FIRM</name>
<evidence type="ECO:0000256" key="1">
    <source>
        <dbReference type="ARBA" id="ARBA00004496"/>
    </source>
</evidence>
<evidence type="ECO:0000256" key="4">
    <source>
        <dbReference type="ARBA" id="ARBA00022490"/>
    </source>
</evidence>
<keyword evidence="12" id="KW-1185">Reference proteome</keyword>
<dbReference type="OrthoDB" id="9815896at2"/>
<accession>A0A318KLH3</accession>
<dbReference type="GO" id="GO:0046872">
    <property type="term" value="F:metal ion binding"/>
    <property type="evidence" value="ECO:0007669"/>
    <property type="project" value="UniProtKB-KW"/>
</dbReference>
<dbReference type="GO" id="GO:0005737">
    <property type="term" value="C:cytoplasm"/>
    <property type="evidence" value="ECO:0007669"/>
    <property type="project" value="UniProtKB-SubCell"/>
</dbReference>
<keyword evidence="8" id="KW-0067">ATP-binding</keyword>
<dbReference type="RefSeq" id="WP_022938179.1">
    <property type="nucleotide sequence ID" value="NZ_CABKRQ010000004.1"/>
</dbReference>
<evidence type="ECO:0000256" key="9">
    <source>
        <dbReference type="ARBA" id="ARBA00022842"/>
    </source>
</evidence>
<dbReference type="STRING" id="1034346.GCA_000313565_01874"/>
<protein>
    <recommendedName>
        <fullName evidence="3">tRNA threonylcarbamoyladenosine biosynthesis protein TsaE</fullName>
    </recommendedName>
    <alternativeName>
        <fullName evidence="10">t(6)A37 threonylcarbamoyladenosine biosynthesis protein TsaE</fullName>
    </alternativeName>
</protein>
<proteinExistence type="inferred from homology"/>
<dbReference type="NCBIfam" id="TIGR00150">
    <property type="entry name" value="T6A_YjeE"/>
    <property type="match status" value="1"/>
</dbReference>
<comment type="caution">
    <text evidence="11">The sequence shown here is derived from an EMBL/GenBank/DDBJ whole genome shotgun (WGS) entry which is preliminary data.</text>
</comment>
<dbReference type="Proteomes" id="UP000247612">
    <property type="component" value="Unassembled WGS sequence"/>
</dbReference>
<evidence type="ECO:0000256" key="10">
    <source>
        <dbReference type="ARBA" id="ARBA00032441"/>
    </source>
</evidence>
<comment type="similarity">
    <text evidence="2">Belongs to the TsaE family.</text>
</comment>
<gene>
    <name evidence="11" type="ORF">DES51_11489</name>
</gene>
<dbReference type="Gene3D" id="3.40.50.300">
    <property type="entry name" value="P-loop containing nucleotide triphosphate hydrolases"/>
    <property type="match status" value="1"/>
</dbReference>
<dbReference type="InterPro" id="IPR003442">
    <property type="entry name" value="T6A_TsaE"/>
</dbReference>